<feature type="transmembrane region" description="Helical" evidence="3">
    <location>
        <begin position="269"/>
        <end position="289"/>
    </location>
</feature>
<sequence>MEPFPDHSHGLPKPRPIRSDVSEPNSAPRVSSNPESTSSKRPHRHSPPHHHHRHHRHGSRHARSVVQSATQLYPPTSFGDLLKQVSRSRNTSPTRNQRARVEGLDAHREVEANARRLKPASAEDVAREQAKAESREEALLSLLHSLSDKSLKTSRRLDDTYYSILEKLSVLRQTIGSLQELSGLTKELHDTFLFDTNQLTNEIQGQIKNFGNFDAQDAQVKNLQERIQAGKEKADALMGRLAEARRRVKARAESDAEGEARTNRRFRTFWGMLGAIACVVFIIAIFQRFNPTSVSDERQQEFESGVRRALADAPIADETKEAIISPIPVRENEPRIQPPSAPSDRKEDGWTRVFDEL</sequence>
<evidence type="ECO:0000256" key="1">
    <source>
        <dbReference type="SAM" id="Coils"/>
    </source>
</evidence>
<keyword evidence="3" id="KW-0812">Transmembrane</keyword>
<evidence type="ECO:0000313" key="5">
    <source>
        <dbReference type="Proteomes" id="UP000800097"/>
    </source>
</evidence>
<accession>A0A6A6JNV5</accession>
<feature type="region of interest" description="Disordered" evidence="2">
    <location>
        <begin position="1"/>
        <end position="102"/>
    </location>
</feature>
<feature type="compositionally biased region" description="Polar residues" evidence="2">
    <location>
        <begin position="65"/>
        <end position="74"/>
    </location>
</feature>
<evidence type="ECO:0000313" key="4">
    <source>
        <dbReference type="EMBL" id="KAF2277578.1"/>
    </source>
</evidence>
<dbReference type="OrthoDB" id="5419542at2759"/>
<evidence type="ECO:0000256" key="3">
    <source>
        <dbReference type="SAM" id="Phobius"/>
    </source>
</evidence>
<dbReference type="GeneID" id="54554008"/>
<proteinExistence type="predicted"/>
<keyword evidence="5" id="KW-1185">Reference proteome</keyword>
<feature type="compositionally biased region" description="Basic residues" evidence="2">
    <location>
        <begin position="40"/>
        <end position="63"/>
    </location>
</feature>
<feature type="compositionally biased region" description="Polar residues" evidence="2">
    <location>
        <begin position="85"/>
        <end position="96"/>
    </location>
</feature>
<feature type="region of interest" description="Disordered" evidence="2">
    <location>
        <begin position="317"/>
        <end position="357"/>
    </location>
</feature>
<dbReference type="RefSeq" id="XP_033655117.1">
    <property type="nucleotide sequence ID" value="XM_033800833.1"/>
</dbReference>
<reference evidence="4" key="1">
    <citation type="journal article" date="2020" name="Stud. Mycol.">
        <title>101 Dothideomycetes genomes: a test case for predicting lifestyles and emergence of pathogens.</title>
        <authorList>
            <person name="Haridas S."/>
            <person name="Albert R."/>
            <person name="Binder M."/>
            <person name="Bloem J."/>
            <person name="Labutti K."/>
            <person name="Salamov A."/>
            <person name="Andreopoulos B."/>
            <person name="Baker S."/>
            <person name="Barry K."/>
            <person name="Bills G."/>
            <person name="Bluhm B."/>
            <person name="Cannon C."/>
            <person name="Castanera R."/>
            <person name="Culley D."/>
            <person name="Daum C."/>
            <person name="Ezra D."/>
            <person name="Gonzalez J."/>
            <person name="Henrissat B."/>
            <person name="Kuo A."/>
            <person name="Liang C."/>
            <person name="Lipzen A."/>
            <person name="Lutzoni F."/>
            <person name="Magnuson J."/>
            <person name="Mondo S."/>
            <person name="Nolan M."/>
            <person name="Ohm R."/>
            <person name="Pangilinan J."/>
            <person name="Park H.-J."/>
            <person name="Ramirez L."/>
            <person name="Alfaro M."/>
            <person name="Sun H."/>
            <person name="Tritt A."/>
            <person name="Yoshinaga Y."/>
            <person name="Zwiers L.-H."/>
            <person name="Turgeon B."/>
            <person name="Goodwin S."/>
            <person name="Spatafora J."/>
            <person name="Crous P."/>
            <person name="Grigoriev I."/>
        </authorList>
    </citation>
    <scope>NUCLEOTIDE SEQUENCE</scope>
    <source>
        <strain evidence="4">CBS 379.55</strain>
    </source>
</reference>
<feature type="coiled-coil region" evidence="1">
    <location>
        <begin position="213"/>
        <end position="247"/>
    </location>
</feature>
<feature type="compositionally biased region" description="Basic and acidic residues" evidence="2">
    <location>
        <begin position="343"/>
        <end position="357"/>
    </location>
</feature>
<organism evidence="4 5">
    <name type="scientific">Westerdykella ornata</name>
    <dbReference type="NCBI Taxonomy" id="318751"/>
    <lineage>
        <taxon>Eukaryota</taxon>
        <taxon>Fungi</taxon>
        <taxon>Dikarya</taxon>
        <taxon>Ascomycota</taxon>
        <taxon>Pezizomycotina</taxon>
        <taxon>Dothideomycetes</taxon>
        <taxon>Pleosporomycetidae</taxon>
        <taxon>Pleosporales</taxon>
        <taxon>Sporormiaceae</taxon>
        <taxon>Westerdykella</taxon>
    </lineage>
</organism>
<evidence type="ECO:0000256" key="2">
    <source>
        <dbReference type="SAM" id="MobiDB-lite"/>
    </source>
</evidence>
<feature type="compositionally biased region" description="Polar residues" evidence="2">
    <location>
        <begin position="22"/>
        <end position="35"/>
    </location>
</feature>
<dbReference type="Proteomes" id="UP000800097">
    <property type="component" value="Unassembled WGS sequence"/>
</dbReference>
<protein>
    <submittedName>
        <fullName evidence="4">Uncharacterized protein</fullName>
    </submittedName>
</protein>
<keyword evidence="1" id="KW-0175">Coiled coil</keyword>
<name>A0A6A6JNV5_WESOR</name>
<keyword evidence="3" id="KW-1133">Transmembrane helix</keyword>
<dbReference type="AlphaFoldDB" id="A0A6A6JNV5"/>
<keyword evidence="3" id="KW-0472">Membrane</keyword>
<gene>
    <name evidence="4" type="ORF">EI97DRAFT_457578</name>
</gene>
<dbReference type="EMBL" id="ML986490">
    <property type="protein sequence ID" value="KAF2277578.1"/>
    <property type="molecule type" value="Genomic_DNA"/>
</dbReference>